<reference evidence="2 3" key="1">
    <citation type="submission" date="2016-03" db="EMBL/GenBank/DDBJ databases">
        <title>Genome sequence of Mycoplasma gallinarum strain Mgn_IPT.</title>
        <authorList>
            <person name="Yacoub E."/>
            <person name="Sirand-Pugnet P."/>
            <person name="Barre A."/>
            <person name="Maurier F."/>
            <person name="Blanchard A."/>
            <person name="Ben Abdelmoumen B.M."/>
        </authorList>
    </citation>
    <scope>NUCLEOTIDE SEQUENCE [LARGE SCALE GENOMIC DNA]</scope>
    <source>
        <strain evidence="2 3">Mgn_IPT</strain>
    </source>
</reference>
<dbReference type="RefSeq" id="WP_063625786.1">
    <property type="nucleotide sequence ID" value="NZ_LVLH01000006.1"/>
</dbReference>
<dbReference type="PROSITE" id="PS51459">
    <property type="entry name" value="FIDO"/>
    <property type="match status" value="1"/>
</dbReference>
<name>A0A168RRB1_9BACT</name>
<accession>A0A168RRB1</accession>
<evidence type="ECO:0000259" key="1">
    <source>
        <dbReference type="PROSITE" id="PS51459"/>
    </source>
</evidence>
<dbReference type="Gene3D" id="1.10.3290.10">
    <property type="entry name" value="Fido-like domain"/>
    <property type="match status" value="1"/>
</dbReference>
<dbReference type="PATRIC" id="fig|29557.3.peg.618"/>
<protein>
    <submittedName>
        <fullName evidence="2">Fic protein</fullName>
    </submittedName>
</protein>
<dbReference type="Pfam" id="PF02661">
    <property type="entry name" value="Fic"/>
    <property type="match status" value="1"/>
</dbReference>
<dbReference type="EMBL" id="LVLH01000006">
    <property type="protein sequence ID" value="OAB49211.1"/>
    <property type="molecule type" value="Genomic_DNA"/>
</dbReference>
<dbReference type="STRING" id="29557.MGALLINA_00130"/>
<evidence type="ECO:0000313" key="2">
    <source>
        <dbReference type="EMBL" id="OAB49211.1"/>
    </source>
</evidence>
<comment type="caution">
    <text evidence="2">The sequence shown here is derived from an EMBL/GenBank/DDBJ whole genome shotgun (WGS) entry which is preliminary data.</text>
</comment>
<feature type="domain" description="Fido" evidence="1">
    <location>
        <begin position="67"/>
        <end position="195"/>
    </location>
</feature>
<organism evidence="2 3">
    <name type="scientific">Mycoplasmopsis gallinarum</name>
    <dbReference type="NCBI Taxonomy" id="29557"/>
    <lineage>
        <taxon>Bacteria</taxon>
        <taxon>Bacillati</taxon>
        <taxon>Mycoplasmatota</taxon>
        <taxon>Mycoplasmoidales</taxon>
        <taxon>Metamycoplasmataceae</taxon>
        <taxon>Mycoplasmopsis</taxon>
    </lineage>
</organism>
<gene>
    <name evidence="2" type="ORF">MGALLINA_00130</name>
</gene>
<dbReference type="InterPro" id="IPR036597">
    <property type="entry name" value="Fido-like_dom_sf"/>
</dbReference>
<proteinExistence type="predicted"/>
<dbReference type="InterPro" id="IPR003812">
    <property type="entry name" value="Fido"/>
</dbReference>
<sequence length="206" mass="24166">MIKKYIYELTTYASNLENIDITIGQTKKLVDDLDDLNLNFYNKNIVLNLYQTYKKVIHEEIEYNEKFPVLTLMEINKNIGERIIIDNGKIRNQSVLITGTSYKPPVVNEELINNVILDSLYDLNIDSVLSLQCKLMKLQPFNDGNKRTSMIFTNLLLSKHFNQVLVVKDIEKYRSLFVNYYETDNNEKLIAFLKRNLKGKTKRMLV</sequence>
<dbReference type="Proteomes" id="UP000076983">
    <property type="component" value="Unassembled WGS sequence"/>
</dbReference>
<dbReference type="OrthoDB" id="9807853at2"/>
<dbReference type="SUPFAM" id="SSF140931">
    <property type="entry name" value="Fic-like"/>
    <property type="match status" value="1"/>
</dbReference>
<dbReference type="AlphaFoldDB" id="A0A168RRB1"/>
<evidence type="ECO:0000313" key="3">
    <source>
        <dbReference type="Proteomes" id="UP000076983"/>
    </source>
</evidence>
<keyword evidence="3" id="KW-1185">Reference proteome</keyword>